<dbReference type="GO" id="GO:0007018">
    <property type="term" value="P:microtubule-based movement"/>
    <property type="evidence" value="ECO:0007669"/>
    <property type="project" value="InterPro"/>
</dbReference>
<gene>
    <name evidence="10" type="ORF">PECAL_2P19430</name>
</gene>
<feature type="coiled-coil region" evidence="8">
    <location>
        <begin position="425"/>
        <end position="500"/>
    </location>
</feature>
<protein>
    <recommendedName>
        <fullName evidence="7">Kinesin-like protein</fullName>
    </recommendedName>
</protein>
<proteinExistence type="inferred from homology"/>
<evidence type="ECO:0000256" key="4">
    <source>
        <dbReference type="ARBA" id="ARBA00022840"/>
    </source>
</evidence>
<dbReference type="Gene3D" id="3.40.850.10">
    <property type="entry name" value="Kinesin motor domain"/>
    <property type="match status" value="1"/>
</dbReference>
<dbReference type="PANTHER" id="PTHR47969:SF15">
    <property type="entry name" value="CHROMOSOME-ASSOCIATED KINESIN KIF4A-RELATED"/>
    <property type="match status" value="1"/>
</dbReference>
<evidence type="ECO:0000256" key="6">
    <source>
        <dbReference type="PROSITE-ProRule" id="PRU00283"/>
    </source>
</evidence>
<dbReference type="GO" id="GO:0005874">
    <property type="term" value="C:microtubule"/>
    <property type="evidence" value="ECO:0007669"/>
    <property type="project" value="UniProtKB-KW"/>
</dbReference>
<dbReference type="GO" id="GO:0005524">
    <property type="term" value="F:ATP binding"/>
    <property type="evidence" value="ECO:0007669"/>
    <property type="project" value="UniProtKB-UniRule"/>
</dbReference>
<dbReference type="GO" id="GO:0005737">
    <property type="term" value="C:cytoplasm"/>
    <property type="evidence" value="ECO:0007669"/>
    <property type="project" value="UniProtKB-SubCell"/>
</dbReference>
<sequence length="762" mass="84330">MDELDRSSAARSPRGHDDAVKVVVRVRPLLAHESSGSVARVDKRLQTVTISDVDNDVPTINRQRSVAVHTFAFDDAYDAGSTQAEVYETTAQPVVESCLQGYNATMFAYGQTGTGKTYTMDGSEARDPVARGIIPRSVEQIFRHVAGHAQKNVRFLARASCIQIYQEIVSDLLAPPRNGIAPEGTSAVASPLEALAIREDPKRGVYVDGLSEWVVRQPSEVYALMDRASRSRATGATRMNDFSSRSHAVFVVIVEHSETVYVGEDGRELAPDDFAREMRSAGLKRAEALARLENRVKQTFRVGKLNLVDLAGSERVGVSGATGQRLEESKKINASLSALGNVIAALATRQTSGTTRKHVPYRDSKLTRLLEDSLGGNCRTTMLATISPAAESIAETLSTLKFAMRAKRVTNVPRLNEDLDQASLLRKYERELRRLRAELEERNRNVVDQRCLLELEERRRRAEEDKRAAIRALEVRSREFMREKEDKTRLEERILKLTSQMISTDVGGNGMVGGRVGGIDDAKVSPARHTAAEYDARLADLERERERIEHEKAQVERYKQLLLKQRDIMIALTQRLNERDEQIMALQDELEAYDRNQAALENKLDEKTTQCIQIQRLELEGGARAALHEADAARHDVTVRRADNAKLMRPLDCAPAAAAAVGGAAAGGTSADKRVAELLTLLELRDKERHAVQTIFEKKIAVLVDSVASNLDRQNVAPGAARAFALKDLGALRRLIRASVEALKQAGQGELGRRLATSERNL</sequence>
<keyword evidence="7" id="KW-0493">Microtubule</keyword>
<dbReference type="Proteomes" id="UP000789595">
    <property type="component" value="Unassembled WGS sequence"/>
</dbReference>
<dbReference type="InterPro" id="IPR036961">
    <property type="entry name" value="Kinesin_motor_dom_sf"/>
</dbReference>
<dbReference type="AlphaFoldDB" id="A0A8J2WHP7"/>
<comment type="subcellular location">
    <subcellularLocation>
        <location evidence="1">Cytoplasm</location>
    </subcellularLocation>
</comment>
<accession>A0A8J2WHP7</accession>
<dbReference type="CDD" id="cd00106">
    <property type="entry name" value="KISc"/>
    <property type="match status" value="1"/>
</dbReference>
<dbReference type="PROSITE" id="PS00411">
    <property type="entry name" value="KINESIN_MOTOR_1"/>
    <property type="match status" value="1"/>
</dbReference>
<dbReference type="GO" id="GO:0007052">
    <property type="term" value="P:mitotic spindle organization"/>
    <property type="evidence" value="ECO:0007669"/>
    <property type="project" value="TreeGrafter"/>
</dbReference>
<feature type="binding site" evidence="6">
    <location>
        <begin position="110"/>
        <end position="117"/>
    </location>
    <ligand>
        <name>ATP</name>
        <dbReference type="ChEBI" id="CHEBI:30616"/>
    </ligand>
</feature>
<dbReference type="InterPro" id="IPR027417">
    <property type="entry name" value="P-loop_NTPase"/>
</dbReference>
<dbReference type="PANTHER" id="PTHR47969">
    <property type="entry name" value="CHROMOSOME-ASSOCIATED KINESIN KIF4A-RELATED"/>
    <property type="match status" value="1"/>
</dbReference>
<dbReference type="PROSITE" id="PS50067">
    <property type="entry name" value="KINESIN_MOTOR_2"/>
    <property type="match status" value="1"/>
</dbReference>
<evidence type="ECO:0000313" key="11">
    <source>
        <dbReference type="Proteomes" id="UP000789595"/>
    </source>
</evidence>
<evidence type="ECO:0000256" key="1">
    <source>
        <dbReference type="ARBA" id="ARBA00004496"/>
    </source>
</evidence>
<evidence type="ECO:0000256" key="8">
    <source>
        <dbReference type="SAM" id="Coils"/>
    </source>
</evidence>
<evidence type="ECO:0000256" key="7">
    <source>
        <dbReference type="RuleBase" id="RU000394"/>
    </source>
</evidence>
<dbReference type="InterPro" id="IPR027640">
    <property type="entry name" value="Kinesin-like_fam"/>
</dbReference>
<evidence type="ECO:0000256" key="5">
    <source>
        <dbReference type="ARBA" id="ARBA00023054"/>
    </source>
</evidence>
<dbReference type="GO" id="GO:0051231">
    <property type="term" value="P:spindle elongation"/>
    <property type="evidence" value="ECO:0007669"/>
    <property type="project" value="TreeGrafter"/>
</dbReference>
<name>A0A8J2WHP7_9STRA</name>
<keyword evidence="3 6" id="KW-0547">Nucleotide-binding</keyword>
<keyword evidence="2" id="KW-0963">Cytoplasm</keyword>
<dbReference type="GO" id="GO:0005875">
    <property type="term" value="C:microtubule associated complex"/>
    <property type="evidence" value="ECO:0007669"/>
    <property type="project" value="TreeGrafter"/>
</dbReference>
<evidence type="ECO:0000256" key="3">
    <source>
        <dbReference type="ARBA" id="ARBA00022741"/>
    </source>
</evidence>
<feature type="domain" description="Kinesin motor" evidence="9">
    <location>
        <begin position="19"/>
        <end position="409"/>
    </location>
</feature>
<evidence type="ECO:0000313" key="10">
    <source>
        <dbReference type="EMBL" id="CAH0368850.1"/>
    </source>
</evidence>
<comment type="caution">
    <text evidence="10">The sequence shown here is derived from an EMBL/GenBank/DDBJ whole genome shotgun (WGS) entry which is preliminary data.</text>
</comment>
<keyword evidence="6 7" id="KW-0505">Motor protein</keyword>
<dbReference type="EMBL" id="CAKKNE010000002">
    <property type="protein sequence ID" value="CAH0368850.1"/>
    <property type="molecule type" value="Genomic_DNA"/>
</dbReference>
<dbReference type="InterPro" id="IPR019821">
    <property type="entry name" value="Kinesin_motor_CS"/>
</dbReference>
<keyword evidence="5 8" id="KW-0175">Coiled coil</keyword>
<dbReference type="Pfam" id="PF00225">
    <property type="entry name" value="Kinesin"/>
    <property type="match status" value="1"/>
</dbReference>
<keyword evidence="4 6" id="KW-0067">ATP-binding</keyword>
<dbReference type="InterPro" id="IPR001752">
    <property type="entry name" value="Kinesin_motor_dom"/>
</dbReference>
<evidence type="ECO:0000256" key="2">
    <source>
        <dbReference type="ARBA" id="ARBA00022490"/>
    </source>
</evidence>
<dbReference type="GO" id="GO:0003777">
    <property type="term" value="F:microtubule motor activity"/>
    <property type="evidence" value="ECO:0007669"/>
    <property type="project" value="InterPro"/>
</dbReference>
<dbReference type="SUPFAM" id="SSF52540">
    <property type="entry name" value="P-loop containing nucleoside triphosphate hydrolases"/>
    <property type="match status" value="1"/>
</dbReference>
<reference evidence="10" key="1">
    <citation type="submission" date="2021-11" db="EMBL/GenBank/DDBJ databases">
        <authorList>
            <consortium name="Genoscope - CEA"/>
            <person name="William W."/>
        </authorList>
    </citation>
    <scope>NUCLEOTIDE SEQUENCE</scope>
</reference>
<feature type="coiled-coil region" evidence="8">
    <location>
        <begin position="531"/>
        <end position="610"/>
    </location>
</feature>
<keyword evidence="11" id="KW-1185">Reference proteome</keyword>
<dbReference type="PRINTS" id="PR00380">
    <property type="entry name" value="KINESINHEAVY"/>
</dbReference>
<evidence type="ECO:0000259" key="9">
    <source>
        <dbReference type="PROSITE" id="PS50067"/>
    </source>
</evidence>
<dbReference type="GO" id="GO:0008017">
    <property type="term" value="F:microtubule binding"/>
    <property type="evidence" value="ECO:0007669"/>
    <property type="project" value="InterPro"/>
</dbReference>
<comment type="similarity">
    <text evidence="6 7">Belongs to the TRAFAC class myosin-kinesin ATPase superfamily. Kinesin family.</text>
</comment>
<organism evidence="10 11">
    <name type="scientific">Pelagomonas calceolata</name>
    <dbReference type="NCBI Taxonomy" id="35677"/>
    <lineage>
        <taxon>Eukaryota</taxon>
        <taxon>Sar</taxon>
        <taxon>Stramenopiles</taxon>
        <taxon>Ochrophyta</taxon>
        <taxon>Pelagophyceae</taxon>
        <taxon>Pelagomonadales</taxon>
        <taxon>Pelagomonadaceae</taxon>
        <taxon>Pelagomonas</taxon>
    </lineage>
</organism>
<dbReference type="OrthoDB" id="3176171at2759"/>
<dbReference type="SMART" id="SM00129">
    <property type="entry name" value="KISc"/>
    <property type="match status" value="1"/>
</dbReference>